<dbReference type="Proteomes" id="UP000218891">
    <property type="component" value="Chromosome"/>
</dbReference>
<reference evidence="1 2" key="3">
    <citation type="journal article" date="2017" name="Int. J. Syst. Evol. Microbiol.">
        <title>Adaptation of Surface-Associated Bacteria to the Open Ocean: A Genomically Distinct Subpopulation of Phaeobacter gallaeciensis Colonizes Pacific Mesozooplankton.</title>
        <authorList>
            <person name="Freese H.M."/>
            <person name="Methner A."/>
            <person name="Overmann J."/>
        </authorList>
    </citation>
    <scope>NUCLEOTIDE SEQUENCE [LARGE SCALE GENOMIC DNA]</scope>
    <source>
        <strain evidence="1 2">P36</strain>
    </source>
</reference>
<accession>A0ABM6PF16</accession>
<reference evidence="1 2" key="2">
    <citation type="journal article" date="2017" name="Genome Biol. Evol.">
        <title>Trajectories and Drivers of Genome Evolution in Surface-Associated Marine Phaeobacter.</title>
        <authorList>
            <person name="Freese H.M."/>
            <person name="Sikorski J."/>
            <person name="Bunk B."/>
            <person name="Scheuner C."/>
            <person name="Meier-Kolthoff J.P."/>
            <person name="Sproer C."/>
            <person name="Gram L."/>
            <person name="Overmann J."/>
        </authorList>
    </citation>
    <scope>NUCLEOTIDE SEQUENCE [LARGE SCALE GENOMIC DNA]</scope>
    <source>
        <strain evidence="1 2">P36</strain>
    </source>
</reference>
<organism evidence="1 2">
    <name type="scientific">Phaeobacter piscinae</name>
    <dbReference type="NCBI Taxonomy" id="1580596"/>
    <lineage>
        <taxon>Bacteria</taxon>
        <taxon>Pseudomonadati</taxon>
        <taxon>Pseudomonadota</taxon>
        <taxon>Alphaproteobacteria</taxon>
        <taxon>Rhodobacterales</taxon>
        <taxon>Roseobacteraceae</taxon>
        <taxon>Phaeobacter</taxon>
    </lineage>
</organism>
<reference evidence="1 2" key="1">
    <citation type="journal article" date="2017" name="Front. Microbiol.">
        <title>Phaeobacter piscinae sp. nov., a species of the Roseobacter group and potential aquaculture probiont.</title>
        <authorList>
            <person name="Sonnenschein E.C."/>
            <person name="Phippen C.B.W."/>
            <person name="Nielsen K.F."/>
            <person name="Mateiu R.V."/>
            <person name="Melchiorsen J."/>
            <person name="Gram L."/>
            <person name="Overmann J."/>
            <person name="Freese H.M."/>
        </authorList>
    </citation>
    <scope>NUCLEOTIDE SEQUENCE [LARGE SCALE GENOMIC DNA]</scope>
    <source>
        <strain evidence="1 2">P36</strain>
    </source>
</reference>
<gene>
    <name evidence="1" type="ORF">PhaeoP36_02546</name>
</gene>
<protein>
    <submittedName>
        <fullName evidence="1">Uncharacterized protein</fullName>
    </submittedName>
</protein>
<proteinExistence type="predicted"/>
<dbReference type="EMBL" id="CP010643">
    <property type="protein sequence ID" value="ATG36658.1"/>
    <property type="molecule type" value="Genomic_DNA"/>
</dbReference>
<evidence type="ECO:0000313" key="2">
    <source>
        <dbReference type="Proteomes" id="UP000218891"/>
    </source>
</evidence>
<keyword evidence="2" id="KW-1185">Reference proteome</keyword>
<evidence type="ECO:0000313" key="1">
    <source>
        <dbReference type="EMBL" id="ATG36658.1"/>
    </source>
</evidence>
<reference evidence="1 2" key="4">
    <citation type="journal article" date="2018" name="Environ. Microbiol. Rep.">
        <title>Phylogenetic distribution of roseobacticides in the Roseobacter group and their effect on microalgae.</title>
        <authorList>
            <person name="Sonnenschein E.C."/>
            <person name="Phippen C.B."/>
            <person name="Bentzon-Tilia M."/>
            <person name="Rasmussen S.A."/>
            <person name="Nielsen K.F."/>
            <person name="Gram L."/>
        </authorList>
    </citation>
    <scope>NUCLEOTIDE SEQUENCE [LARGE SCALE GENOMIC DNA]</scope>
    <source>
        <strain evidence="1 2">P36</strain>
    </source>
</reference>
<sequence length="75" mass="8526">MPEILTDRELTLLHECAEGQMQSQINISGKFHDPEGTVEFDVYLFVLGETSRYGIVAGDLLPMRGTAKRVTRWTR</sequence>
<name>A0ABM6PF16_9RHOB</name>
<dbReference type="RefSeq" id="WP_096869332.1">
    <property type="nucleotide sequence ID" value="NZ_CP010643.1"/>
</dbReference>